<dbReference type="Pfam" id="PF00560">
    <property type="entry name" value="LRR_1"/>
    <property type="match status" value="3"/>
</dbReference>
<dbReference type="SMART" id="SM00369">
    <property type="entry name" value="LRR_TYP"/>
    <property type="match status" value="10"/>
</dbReference>
<feature type="binding site" evidence="14">
    <location>
        <position position="797"/>
    </location>
    <ligand>
        <name>ATP</name>
        <dbReference type="ChEBI" id="CHEBI:30616"/>
    </ligand>
</feature>
<dbReference type="EnsemblPlants" id="Kaladp0081s0033.1.v1.1">
    <property type="protein sequence ID" value="Kaladp0081s0033.1.v1.1"/>
    <property type="gene ID" value="Kaladp0081s0033.v1.1"/>
</dbReference>
<dbReference type="Pfam" id="PF00069">
    <property type="entry name" value="Pkinase"/>
    <property type="match status" value="1"/>
</dbReference>
<keyword evidence="8 14" id="KW-0547">Nucleotide-binding</keyword>
<comment type="subcellular location">
    <subcellularLocation>
        <location evidence="1">Membrane</location>
        <topology evidence="1">Single-pass type I membrane protein</topology>
    </subcellularLocation>
</comment>
<evidence type="ECO:0000256" key="5">
    <source>
        <dbReference type="ARBA" id="ARBA00022692"/>
    </source>
</evidence>
<evidence type="ECO:0000256" key="8">
    <source>
        <dbReference type="ARBA" id="ARBA00022741"/>
    </source>
</evidence>
<dbReference type="PANTHER" id="PTHR48056">
    <property type="entry name" value="LRR RECEPTOR-LIKE SERINE/THREONINE-PROTEIN KINASE-RELATED"/>
    <property type="match status" value="1"/>
</dbReference>
<sequence>MCLVIEQKRRKQRTCICSHYHYHYHHVSSALSSSLIRFKTEHQSFNHSTMTTRRLHLILLLLVTALTLSLADPNAFFQLNDDVLGLIVFKSDVHDPENHLAYWNEDDNSPCSWSYVKCNPAGRVTELSLDGLNLSGKIGRGLQKLQALKVLSLSHNKFAGVLSADMAPASSLETLNLSKNGFSGRVPASFVDMNTLKFLDLSRNSLTGEVPDALFSRCEALRQINLSGNELEGSLPNSIFHCTSLNSLNLANNHFSNAIDFSNGVWRLQRLRTLDLSNNMFSGLVPKGMSALHNLKELKLKGNHFSGLIPQDIGNCIHLQTLDLSKNQFTGEIPGSVQGLSSLSYFDLSSNLMAGEFPQWLSKLVSIQHLDFSSNQLSGALPETMAALGSLEVLNLADNQLSGNIPVSLGYCYRLAVVNLRNNHFNESIPPGLFDLGLEEIDISRNQLVGSIPKGSSRVFESLKAMDLSSNKLSGNIPAELGLFSNLGLLNLSWNALQSTIPPEIGYFQNLTILDLRSCGLGGTIPGDLCDSRSLNILRLDGNSLTGSVPDEIGNCSSLYLLSLSHNKLNGPIPRTLSLLSKLEILKLENNELSGEIPMELGSLTNLLVVNISYNRLIGRLPVSNVFQTLDQSSLQGNLGICSPLLKGACKMNVPKPLVLDPNVYGDQVGSHRHRPESAGATSFGNRNFLSISAIVAISAAVLILMGVLVITLLNVSAKKRMAFVDAALESMCSSSTRSGGPPTGRLVLFDSKPSSQGYITNPECLLNKAAELGTGVFGTVYKVPMGVEARILAIKKLVTSNMLQYAEDFDREVRVLAKAKHPNLVPLKGYYWTPQLQLLVMDHVPNGSLQDKLHNRIPSSPPMPWAIRFRILLGTAKGLAHLHHSFRPPIIHYSLKPSNILLDESYNPVLSDYGLARLLTKLDKQVTANRFQSALGYVAPELACQNLRVTEKCDVFGYGVLILELMTGRRPVEYGEDNVVILSDHVRALLEQGNVLDCLDPGMVEYPEEEVLPVLKLALVCTSQIPSSRPTMAEVVQIFQVIKTPLPQRMVSF</sequence>
<keyword evidence="9 14" id="KW-0067">ATP-binding</keyword>
<dbReference type="PROSITE" id="PS50011">
    <property type="entry name" value="PROTEIN_KINASE_DOM"/>
    <property type="match status" value="1"/>
</dbReference>
<feature type="transmembrane region" description="Helical" evidence="15">
    <location>
        <begin position="55"/>
        <end position="71"/>
    </location>
</feature>
<dbReference type="Pfam" id="PF23598">
    <property type="entry name" value="LRR_14"/>
    <property type="match status" value="1"/>
</dbReference>
<feature type="domain" description="Protein kinase" evidence="16">
    <location>
        <begin position="767"/>
        <end position="1043"/>
    </location>
</feature>
<dbReference type="Gene3D" id="3.30.200.20">
    <property type="entry name" value="Phosphorylase Kinase, domain 1"/>
    <property type="match status" value="1"/>
</dbReference>
<evidence type="ECO:0000256" key="9">
    <source>
        <dbReference type="ARBA" id="ARBA00022840"/>
    </source>
</evidence>
<evidence type="ECO:0000256" key="15">
    <source>
        <dbReference type="SAM" id="Phobius"/>
    </source>
</evidence>
<dbReference type="CDD" id="cd14066">
    <property type="entry name" value="STKc_IRAK"/>
    <property type="match status" value="1"/>
</dbReference>
<dbReference type="AlphaFoldDB" id="A0A7N0USB0"/>
<protein>
    <recommendedName>
        <fullName evidence="16">Protein kinase domain-containing protein</fullName>
    </recommendedName>
</protein>
<reference evidence="17" key="1">
    <citation type="submission" date="2021-01" db="UniProtKB">
        <authorList>
            <consortium name="EnsemblPlants"/>
        </authorList>
    </citation>
    <scope>IDENTIFICATION</scope>
</reference>
<dbReference type="InterPro" id="IPR011009">
    <property type="entry name" value="Kinase-like_dom_sf"/>
</dbReference>
<dbReference type="InterPro" id="IPR003591">
    <property type="entry name" value="Leu-rich_rpt_typical-subtyp"/>
</dbReference>
<dbReference type="InterPro" id="IPR017441">
    <property type="entry name" value="Protein_kinase_ATP_BS"/>
</dbReference>
<evidence type="ECO:0000256" key="2">
    <source>
        <dbReference type="ARBA" id="ARBA00009592"/>
    </source>
</evidence>
<dbReference type="InterPro" id="IPR000719">
    <property type="entry name" value="Prot_kinase_dom"/>
</dbReference>
<dbReference type="GO" id="GO:0033612">
    <property type="term" value="F:receptor serine/threonine kinase binding"/>
    <property type="evidence" value="ECO:0007669"/>
    <property type="project" value="TreeGrafter"/>
</dbReference>
<evidence type="ECO:0000256" key="10">
    <source>
        <dbReference type="ARBA" id="ARBA00022989"/>
    </source>
</evidence>
<evidence type="ECO:0000313" key="17">
    <source>
        <dbReference type="EnsemblPlants" id="Kaladp0081s0033.1.v1.1"/>
    </source>
</evidence>
<dbReference type="InterPro" id="IPR050647">
    <property type="entry name" value="Plant_LRR-RLKs"/>
</dbReference>
<evidence type="ECO:0000259" key="16">
    <source>
        <dbReference type="PROSITE" id="PS50011"/>
    </source>
</evidence>
<dbReference type="GO" id="GO:0016020">
    <property type="term" value="C:membrane"/>
    <property type="evidence" value="ECO:0007669"/>
    <property type="project" value="UniProtKB-SubCell"/>
</dbReference>
<dbReference type="Gene3D" id="1.10.510.10">
    <property type="entry name" value="Transferase(Phosphotransferase) domain 1"/>
    <property type="match status" value="1"/>
</dbReference>
<dbReference type="InterPro" id="IPR032675">
    <property type="entry name" value="LRR_dom_sf"/>
</dbReference>
<dbReference type="Gene3D" id="3.80.10.10">
    <property type="entry name" value="Ribonuclease Inhibitor"/>
    <property type="match status" value="3"/>
</dbReference>
<dbReference type="Pfam" id="PF13855">
    <property type="entry name" value="LRR_8"/>
    <property type="match status" value="2"/>
</dbReference>
<keyword evidence="12" id="KW-0675">Receptor</keyword>
<keyword evidence="18" id="KW-1185">Reference proteome</keyword>
<evidence type="ECO:0000256" key="4">
    <source>
        <dbReference type="ARBA" id="ARBA00022614"/>
    </source>
</evidence>
<keyword evidence="5 15" id="KW-0812">Transmembrane</keyword>
<evidence type="ECO:0000256" key="7">
    <source>
        <dbReference type="ARBA" id="ARBA00022737"/>
    </source>
</evidence>
<dbReference type="Proteomes" id="UP000594263">
    <property type="component" value="Unplaced"/>
</dbReference>
<evidence type="ECO:0000256" key="1">
    <source>
        <dbReference type="ARBA" id="ARBA00004479"/>
    </source>
</evidence>
<dbReference type="SUPFAM" id="SSF56112">
    <property type="entry name" value="Protein kinase-like (PK-like)"/>
    <property type="match status" value="1"/>
</dbReference>
<dbReference type="PROSITE" id="PS00107">
    <property type="entry name" value="PROTEIN_KINASE_ATP"/>
    <property type="match status" value="1"/>
</dbReference>
<evidence type="ECO:0000256" key="11">
    <source>
        <dbReference type="ARBA" id="ARBA00023136"/>
    </source>
</evidence>
<dbReference type="InterPro" id="IPR001611">
    <property type="entry name" value="Leu-rich_rpt"/>
</dbReference>
<name>A0A7N0USB0_KALFE</name>
<dbReference type="FunFam" id="3.80.10.10:FF:000275">
    <property type="entry name" value="Leucine-rich repeat receptor-like protein kinase"/>
    <property type="match status" value="1"/>
</dbReference>
<organism evidence="17 18">
    <name type="scientific">Kalanchoe fedtschenkoi</name>
    <name type="common">Lavender scallops</name>
    <name type="synonym">South American air plant</name>
    <dbReference type="NCBI Taxonomy" id="63787"/>
    <lineage>
        <taxon>Eukaryota</taxon>
        <taxon>Viridiplantae</taxon>
        <taxon>Streptophyta</taxon>
        <taxon>Embryophyta</taxon>
        <taxon>Tracheophyta</taxon>
        <taxon>Spermatophyta</taxon>
        <taxon>Magnoliopsida</taxon>
        <taxon>eudicotyledons</taxon>
        <taxon>Gunneridae</taxon>
        <taxon>Pentapetalae</taxon>
        <taxon>Saxifragales</taxon>
        <taxon>Crassulaceae</taxon>
        <taxon>Kalanchoe</taxon>
    </lineage>
</organism>
<evidence type="ECO:0000256" key="14">
    <source>
        <dbReference type="PROSITE-ProRule" id="PRU10141"/>
    </source>
</evidence>
<dbReference type="PANTHER" id="PTHR48056:SF39">
    <property type="entry name" value="PROTEIN KINASE DOMAIN-CONTAINING PROTEIN"/>
    <property type="match status" value="1"/>
</dbReference>
<keyword evidence="6" id="KW-0732">Signal</keyword>
<dbReference type="InterPro" id="IPR055414">
    <property type="entry name" value="LRR_R13L4/SHOC2-like"/>
</dbReference>
<keyword evidence="11 15" id="KW-0472">Membrane</keyword>
<keyword evidence="3" id="KW-0597">Phosphoprotein</keyword>
<evidence type="ECO:0000313" key="18">
    <source>
        <dbReference type="Proteomes" id="UP000594263"/>
    </source>
</evidence>
<feature type="transmembrane region" description="Helical" evidence="15">
    <location>
        <begin position="689"/>
        <end position="714"/>
    </location>
</feature>
<dbReference type="FunFam" id="3.80.10.10:FF:000317">
    <property type="entry name" value="Inactive leucine-rich repeat receptor-like protein kinase"/>
    <property type="match status" value="1"/>
</dbReference>
<dbReference type="GO" id="GO:0004672">
    <property type="term" value="F:protein kinase activity"/>
    <property type="evidence" value="ECO:0007669"/>
    <property type="project" value="InterPro"/>
</dbReference>
<dbReference type="InterPro" id="IPR013210">
    <property type="entry name" value="LRR_N_plant-typ"/>
</dbReference>
<dbReference type="FunFam" id="3.80.10.10:FF:000413">
    <property type="entry name" value="Inactive leucine-rich repeat receptor-like protein kinase"/>
    <property type="match status" value="1"/>
</dbReference>
<evidence type="ECO:0000256" key="13">
    <source>
        <dbReference type="ARBA" id="ARBA00023180"/>
    </source>
</evidence>
<evidence type="ECO:0000256" key="3">
    <source>
        <dbReference type="ARBA" id="ARBA00022553"/>
    </source>
</evidence>
<dbReference type="Gramene" id="Kaladp0081s0033.1.v1.1">
    <property type="protein sequence ID" value="Kaladp0081s0033.1.v1.1"/>
    <property type="gene ID" value="Kaladp0081s0033.v1.1"/>
</dbReference>
<dbReference type="FunFam" id="1.10.510.10:FF:000267">
    <property type="entry name" value="probable LRR receptor-like serine/threonine-protein kinase IRK"/>
    <property type="match status" value="1"/>
</dbReference>
<comment type="similarity">
    <text evidence="2">Belongs to the RLP family.</text>
</comment>
<accession>A0A7N0USB0</accession>
<keyword evidence="4" id="KW-0433">Leucine-rich repeat</keyword>
<proteinExistence type="inferred from homology"/>
<evidence type="ECO:0000256" key="6">
    <source>
        <dbReference type="ARBA" id="ARBA00022729"/>
    </source>
</evidence>
<dbReference type="OMA" id="WANRFKI"/>
<keyword evidence="13" id="KW-0325">Glycoprotein</keyword>
<keyword evidence="7" id="KW-0677">Repeat</keyword>
<dbReference type="GO" id="GO:0005524">
    <property type="term" value="F:ATP binding"/>
    <property type="evidence" value="ECO:0007669"/>
    <property type="project" value="UniProtKB-UniRule"/>
</dbReference>
<keyword evidence="10 15" id="KW-1133">Transmembrane helix</keyword>
<evidence type="ECO:0000256" key="12">
    <source>
        <dbReference type="ARBA" id="ARBA00023170"/>
    </source>
</evidence>
<dbReference type="Pfam" id="PF08263">
    <property type="entry name" value="LRRNT_2"/>
    <property type="match status" value="1"/>
</dbReference>
<dbReference type="SUPFAM" id="SSF52058">
    <property type="entry name" value="L domain-like"/>
    <property type="match status" value="2"/>
</dbReference>